<feature type="chain" id="PRO_5019408833" evidence="1">
    <location>
        <begin position="24"/>
        <end position="149"/>
    </location>
</feature>
<evidence type="ECO:0000313" key="2">
    <source>
        <dbReference type="EMBL" id="RUP75595.1"/>
    </source>
</evidence>
<reference evidence="2 3" key="1">
    <citation type="journal article" date="2019" name="Genome Biol. Evol.">
        <title>Toxin and genome evolution in a Drosophila defensive symbiosis.</title>
        <authorList>
            <person name="Ballinger M.J."/>
            <person name="Gawryluk R.M."/>
            <person name="Perlman S.J."/>
        </authorList>
    </citation>
    <scope>NUCLEOTIDE SEQUENCE [LARGE SCALE GENOMIC DNA]</scope>
    <source>
        <strain evidence="3">sNeo</strain>
    </source>
</reference>
<evidence type="ECO:0000256" key="1">
    <source>
        <dbReference type="SAM" id="SignalP"/>
    </source>
</evidence>
<gene>
    <name evidence="2" type="ORF">D6D54_08145</name>
</gene>
<dbReference type="AlphaFoldDB" id="A0A433EMZ0"/>
<protein>
    <submittedName>
        <fullName evidence="2">Uncharacterized protein</fullName>
    </submittedName>
</protein>
<evidence type="ECO:0000313" key="3">
    <source>
        <dbReference type="Proteomes" id="UP000274545"/>
    </source>
</evidence>
<dbReference type="Proteomes" id="UP000274545">
    <property type="component" value="Unassembled WGS sequence"/>
</dbReference>
<keyword evidence="1" id="KW-0732">Signal</keyword>
<accession>A0A433EMZ0</accession>
<dbReference type="RefSeq" id="WP_127093392.1">
    <property type="nucleotide sequence ID" value="NZ_RAHC01000016.1"/>
</dbReference>
<sequence>MKKLLSLLSVLTISGTAVPTTIAASSYQKEETIKNNDINYQQTNNLESLKRNKRQWNPSHNQSGQLSLDIAKYFPVRNLNVNLPSRFGYGGNNPPSNQSILSSLFQANHIGMSSPALQGAYVRQSTRQGAEISAMPGTQFYGSFWVYFN</sequence>
<comment type="caution">
    <text evidence="2">The sequence shown here is derived from an EMBL/GenBank/DDBJ whole genome shotgun (WGS) entry which is preliminary data.</text>
</comment>
<proteinExistence type="predicted"/>
<organism evidence="2 3">
    <name type="scientific">Spiroplasma poulsonii</name>
    <dbReference type="NCBI Taxonomy" id="2138"/>
    <lineage>
        <taxon>Bacteria</taxon>
        <taxon>Bacillati</taxon>
        <taxon>Mycoplasmatota</taxon>
        <taxon>Mollicutes</taxon>
        <taxon>Entomoplasmatales</taxon>
        <taxon>Spiroplasmataceae</taxon>
        <taxon>Spiroplasma</taxon>
    </lineage>
</organism>
<name>A0A433EMZ0_9MOLU</name>
<feature type="signal peptide" evidence="1">
    <location>
        <begin position="1"/>
        <end position="23"/>
    </location>
</feature>
<dbReference type="EMBL" id="RAHC01000016">
    <property type="protein sequence ID" value="RUP75595.1"/>
    <property type="molecule type" value="Genomic_DNA"/>
</dbReference>